<evidence type="ECO:0000313" key="3">
    <source>
        <dbReference type="Proteomes" id="UP001622594"/>
    </source>
</evidence>
<dbReference type="RefSeq" id="WP_406333943.1">
    <property type="nucleotide sequence ID" value="NZ_CP108188.1"/>
</dbReference>
<feature type="region of interest" description="Disordered" evidence="1">
    <location>
        <begin position="164"/>
        <end position="242"/>
    </location>
</feature>
<organism evidence="2 3">
    <name type="scientific">Streptomyces zaomyceticus</name>
    <dbReference type="NCBI Taxonomy" id="68286"/>
    <lineage>
        <taxon>Bacteria</taxon>
        <taxon>Bacillati</taxon>
        <taxon>Actinomycetota</taxon>
        <taxon>Actinomycetes</taxon>
        <taxon>Kitasatosporales</taxon>
        <taxon>Streptomycetaceae</taxon>
        <taxon>Streptomyces</taxon>
    </lineage>
</organism>
<reference evidence="2 3" key="1">
    <citation type="submission" date="2022-10" db="EMBL/GenBank/DDBJ databases">
        <title>The complete genomes of actinobacterial strains from the NBC collection.</title>
        <authorList>
            <person name="Joergensen T.S."/>
            <person name="Alvarez Arevalo M."/>
            <person name="Sterndorff E.B."/>
            <person name="Faurdal D."/>
            <person name="Vuksanovic O."/>
            <person name="Mourched A.-S."/>
            <person name="Charusanti P."/>
            <person name="Shaw S."/>
            <person name="Blin K."/>
            <person name="Weber T."/>
        </authorList>
    </citation>
    <scope>NUCLEOTIDE SEQUENCE [LARGE SCALE GENOMIC DNA]</scope>
    <source>
        <strain evidence="2 3">NBC_00123</strain>
    </source>
</reference>
<sequence>MTVYQLPVEVSTFTLWLAELADRFPTGGGWYGVFSERDPEGLRACFDGAEILPWDVVESLLQDAGEPADGPLALRGRTLYLAAVGVHDRRPGGATALTELRGRMDHERRYAESRAHELLGRLRAVPAPDPAETARLEHDLAWTRDDHARAVARVADLTARLARLAPPPAPTAGPSSRPARAGRRPRGARYAWLEDGDDQGPVAAPESVPGLPVGGAAAPRGARFGASSSTSPGGSAAVPGAPEADSAEAARAAANAVYALRRLRAQGRSGEAHALLCEALNGPPARLPALAEELHRAGLGADWSILLWEAASLPPGRLAAVAGVLADEGRASDCEQLLRQGVSRPVEELAGACGALRAEGHHREARALLTAFLRVRAPEDAARLAAEDPRGLVPQLLEAARAVSAARERDLLHALRVAGLAGS</sequence>
<evidence type="ECO:0000313" key="2">
    <source>
        <dbReference type="EMBL" id="WTR69269.1"/>
    </source>
</evidence>
<protein>
    <submittedName>
        <fullName evidence="2">UL36 very large tegument protein</fullName>
    </submittedName>
</protein>
<proteinExistence type="predicted"/>
<dbReference type="EMBL" id="CP108188">
    <property type="protein sequence ID" value="WTR69269.1"/>
    <property type="molecule type" value="Genomic_DNA"/>
</dbReference>
<accession>A0ABZ1L460</accession>
<evidence type="ECO:0000256" key="1">
    <source>
        <dbReference type="SAM" id="MobiDB-lite"/>
    </source>
</evidence>
<keyword evidence="3" id="KW-1185">Reference proteome</keyword>
<gene>
    <name evidence="2" type="ORF">OG814_08370</name>
</gene>
<dbReference type="Proteomes" id="UP001622594">
    <property type="component" value="Chromosome"/>
</dbReference>
<name>A0ABZ1L460_9ACTN</name>
<feature type="compositionally biased region" description="Low complexity" evidence="1">
    <location>
        <begin position="207"/>
        <end position="242"/>
    </location>
</feature>